<feature type="region of interest" description="Disordered" evidence="2">
    <location>
        <begin position="388"/>
        <end position="442"/>
    </location>
</feature>
<evidence type="ECO:0000259" key="3">
    <source>
        <dbReference type="PROSITE" id="PS50157"/>
    </source>
</evidence>
<accession>A0AAI8YRS5</accession>
<keyword evidence="5" id="KW-1185">Reference proteome</keyword>
<organism evidence="4 5">
    <name type="scientific">Lecanosticta acicola</name>
    <dbReference type="NCBI Taxonomy" id="111012"/>
    <lineage>
        <taxon>Eukaryota</taxon>
        <taxon>Fungi</taxon>
        <taxon>Dikarya</taxon>
        <taxon>Ascomycota</taxon>
        <taxon>Pezizomycotina</taxon>
        <taxon>Dothideomycetes</taxon>
        <taxon>Dothideomycetidae</taxon>
        <taxon>Mycosphaerellales</taxon>
        <taxon>Mycosphaerellaceae</taxon>
        <taxon>Lecanosticta</taxon>
    </lineage>
</organism>
<feature type="compositionally biased region" description="Acidic residues" evidence="2">
    <location>
        <begin position="1"/>
        <end position="11"/>
    </location>
</feature>
<dbReference type="PROSITE" id="PS50157">
    <property type="entry name" value="ZINC_FINGER_C2H2_2"/>
    <property type="match status" value="1"/>
</dbReference>
<evidence type="ECO:0000256" key="1">
    <source>
        <dbReference type="PROSITE-ProRule" id="PRU00042"/>
    </source>
</evidence>
<feature type="compositionally biased region" description="Polar residues" evidence="2">
    <location>
        <begin position="216"/>
        <end position="238"/>
    </location>
</feature>
<sequence length="529" mass="59325">MKRPYDEDEGDFTQPEPKKYKSERSKNMPCPYRDRGCQRMYTCQHDVDQHVREAHTGERPHRCYICEENGALSVPSFARPGTFYRHLRLTHKVADPVERKERKPVVRKLVGPDGFAQPTGTTQGHVRPVGVQQYPYGFPQQDQGQRQAMGHQQQIPPAVPQQYQPNDMRNEPQGWNEPCFVRGCEVVLQSQDEADAHYHAAHPEIVQDIAAELREQTQQQRTPLSTSQPYPANETQKPSIAWPQPSESDCSAQLQPHQSAMEHLQIAHPDVRGQHEPDGQQQQFDNPLPATTNIQRPGEDQQESGFRQDQIAMLQKYHETALQRESNQWIPFQAPGPMTAPNQEPYVQMAEPTLEDHDVLQAQTHLVSIAVDSMEAQLRDFLQDFENNSDQQDTSLQPEHIDSPTVNNGGSSDMASGDTAGGVNQNDEPVCAPNSSQGNLTPPSHVAGFERNNEPIYNPILVRGDLTPPSQVAGFDFGDGTADQQNLFTMMPDDGFNMNGSYGDMGEFLASDFWSGTSGGDDVDENLFF</sequence>
<evidence type="ECO:0000313" key="5">
    <source>
        <dbReference type="Proteomes" id="UP001296104"/>
    </source>
</evidence>
<protein>
    <recommendedName>
        <fullName evidence="3">C2H2-type domain-containing protein</fullName>
    </recommendedName>
</protein>
<feature type="compositionally biased region" description="Polar residues" evidence="2">
    <location>
        <begin position="245"/>
        <end position="258"/>
    </location>
</feature>
<name>A0AAI8YRS5_9PEZI</name>
<comment type="caution">
    <text evidence="4">The sequence shown here is derived from an EMBL/GenBank/DDBJ whole genome shotgun (WGS) entry which is preliminary data.</text>
</comment>
<evidence type="ECO:0000313" key="4">
    <source>
        <dbReference type="EMBL" id="CAK3796818.1"/>
    </source>
</evidence>
<dbReference type="Proteomes" id="UP001296104">
    <property type="component" value="Unassembled WGS sequence"/>
</dbReference>
<feature type="compositionally biased region" description="Polar residues" evidence="2">
    <location>
        <begin position="404"/>
        <end position="414"/>
    </location>
</feature>
<keyword evidence="1" id="KW-0862">Zinc</keyword>
<feature type="region of interest" description="Disordered" evidence="2">
    <location>
        <begin position="1"/>
        <end position="31"/>
    </location>
</feature>
<keyword evidence="1" id="KW-0863">Zinc-finger</keyword>
<gene>
    <name evidence="4" type="ORF">LECACI_7A000794</name>
</gene>
<feature type="compositionally biased region" description="Polar residues" evidence="2">
    <location>
        <begin position="388"/>
        <end position="397"/>
    </location>
</feature>
<feature type="compositionally biased region" description="Basic and acidic residues" evidence="2">
    <location>
        <begin position="16"/>
        <end position="31"/>
    </location>
</feature>
<dbReference type="GO" id="GO:0008270">
    <property type="term" value="F:zinc ion binding"/>
    <property type="evidence" value="ECO:0007669"/>
    <property type="project" value="UniProtKB-KW"/>
</dbReference>
<dbReference type="Gene3D" id="3.30.160.60">
    <property type="entry name" value="Classic Zinc Finger"/>
    <property type="match status" value="1"/>
</dbReference>
<keyword evidence="1" id="KW-0479">Metal-binding</keyword>
<feature type="compositionally biased region" description="Polar residues" evidence="2">
    <location>
        <begin position="422"/>
        <end position="442"/>
    </location>
</feature>
<dbReference type="AlphaFoldDB" id="A0AAI8YRS5"/>
<proteinExistence type="predicted"/>
<dbReference type="EMBL" id="CAVMBE010000003">
    <property type="protein sequence ID" value="CAK3796818.1"/>
    <property type="molecule type" value="Genomic_DNA"/>
</dbReference>
<feature type="compositionally biased region" description="Polar residues" evidence="2">
    <location>
        <begin position="279"/>
        <end position="295"/>
    </location>
</feature>
<dbReference type="InterPro" id="IPR013087">
    <property type="entry name" value="Znf_C2H2_type"/>
</dbReference>
<feature type="domain" description="C2H2-type" evidence="3">
    <location>
        <begin position="28"/>
        <end position="60"/>
    </location>
</feature>
<evidence type="ECO:0000256" key="2">
    <source>
        <dbReference type="SAM" id="MobiDB-lite"/>
    </source>
</evidence>
<feature type="compositionally biased region" description="Basic and acidic residues" evidence="2">
    <location>
        <begin position="269"/>
        <end position="278"/>
    </location>
</feature>
<feature type="region of interest" description="Disordered" evidence="2">
    <location>
        <begin position="216"/>
        <end position="306"/>
    </location>
</feature>
<reference evidence="4" key="1">
    <citation type="submission" date="2023-11" db="EMBL/GenBank/DDBJ databases">
        <authorList>
            <person name="Alioto T."/>
            <person name="Alioto T."/>
            <person name="Gomez Garrido J."/>
        </authorList>
    </citation>
    <scope>NUCLEOTIDE SEQUENCE</scope>
</reference>